<evidence type="ECO:0000259" key="10">
    <source>
        <dbReference type="Pfam" id="PF01266"/>
    </source>
</evidence>
<protein>
    <submittedName>
        <fullName evidence="11">tRNA U-34 5-methylaminomethyl-2-thiouridine biosynthesis protein MnmC</fullName>
    </submittedName>
</protein>
<keyword evidence="3" id="KW-0285">Flavoprotein</keyword>
<organism evidence="11 12">
    <name type="scientific">Thiomicrospira cyclica (strain DSM 14477 / JCM 11371 / ALM1)</name>
    <name type="common">Thioalkalimicrobium cyclicum</name>
    <dbReference type="NCBI Taxonomy" id="717773"/>
    <lineage>
        <taxon>Bacteria</taxon>
        <taxon>Pseudomonadati</taxon>
        <taxon>Pseudomonadota</taxon>
        <taxon>Gammaproteobacteria</taxon>
        <taxon>Thiotrichales</taxon>
        <taxon>Piscirickettsiaceae</taxon>
        <taxon>Thiomicrospira</taxon>
    </lineage>
</organism>
<keyword evidence="5" id="KW-0949">S-adenosyl-L-methionine</keyword>
<dbReference type="InterPro" id="IPR017610">
    <property type="entry name" value="tRNA_S-uridine_synth_MnmC_C"/>
</dbReference>
<dbReference type="EMBL" id="CP002776">
    <property type="protein sequence ID" value="AEG30835.1"/>
    <property type="molecule type" value="Genomic_DNA"/>
</dbReference>
<dbReference type="AlphaFoldDB" id="F6D8T0"/>
<reference evidence="11 12" key="1">
    <citation type="submission" date="2011-05" db="EMBL/GenBank/DDBJ databases">
        <title>Complete sequence of Thioalkalimicrobium cyclicum ALM1.</title>
        <authorList>
            <consortium name="US DOE Joint Genome Institute"/>
            <person name="Lucas S."/>
            <person name="Han J."/>
            <person name="Lapidus A."/>
            <person name="Cheng J.-F."/>
            <person name="Goodwin L."/>
            <person name="Pitluck S."/>
            <person name="Peters L."/>
            <person name="Mikhailova N."/>
            <person name="Davenport K."/>
            <person name="Han C."/>
            <person name="Tapia R."/>
            <person name="Land M."/>
            <person name="Hauser L."/>
            <person name="Kyrpides N."/>
            <person name="Ivanova N."/>
            <person name="Pagani I."/>
            <person name="Kappler U."/>
            <person name="Woyke T."/>
        </authorList>
    </citation>
    <scope>NUCLEOTIDE SEQUENCE [LARGE SCALE GENOMIC DNA]</scope>
    <source>
        <strain evidence="12">DSM 14477 / JCM 11371 / ALM1</strain>
    </source>
</reference>
<dbReference type="Gene3D" id="3.30.9.10">
    <property type="entry name" value="D-Amino Acid Oxidase, subunit A, domain 2"/>
    <property type="match status" value="1"/>
</dbReference>
<keyword evidence="8" id="KW-0560">Oxidoreductase</keyword>
<evidence type="ECO:0000256" key="4">
    <source>
        <dbReference type="ARBA" id="ARBA00022679"/>
    </source>
</evidence>
<dbReference type="NCBIfam" id="TIGR03197">
    <property type="entry name" value="MnmC_Cterm"/>
    <property type="match status" value="1"/>
</dbReference>
<evidence type="ECO:0000256" key="6">
    <source>
        <dbReference type="ARBA" id="ARBA00022694"/>
    </source>
</evidence>
<gene>
    <name evidence="11" type="ordered locus">Thicy_0059</name>
</gene>
<evidence type="ECO:0000256" key="3">
    <source>
        <dbReference type="ARBA" id="ARBA00022630"/>
    </source>
</evidence>
<evidence type="ECO:0000256" key="8">
    <source>
        <dbReference type="ARBA" id="ARBA00023002"/>
    </source>
</evidence>
<dbReference type="Pfam" id="PF01266">
    <property type="entry name" value="DAO"/>
    <property type="match status" value="1"/>
</dbReference>
<evidence type="ECO:0000256" key="7">
    <source>
        <dbReference type="ARBA" id="ARBA00022827"/>
    </source>
</evidence>
<evidence type="ECO:0000256" key="2">
    <source>
        <dbReference type="ARBA" id="ARBA00022603"/>
    </source>
</evidence>
<dbReference type="eggNOG" id="COG0665">
    <property type="taxonomic scope" value="Bacteria"/>
</dbReference>
<dbReference type="Gene3D" id="3.50.50.60">
    <property type="entry name" value="FAD/NAD(P)-binding domain"/>
    <property type="match status" value="1"/>
</dbReference>
<dbReference type="GO" id="GO:0016645">
    <property type="term" value="F:oxidoreductase activity, acting on the CH-NH group of donors"/>
    <property type="evidence" value="ECO:0007669"/>
    <property type="project" value="InterPro"/>
</dbReference>
<dbReference type="RefSeq" id="WP_013834623.1">
    <property type="nucleotide sequence ID" value="NC_015581.1"/>
</dbReference>
<dbReference type="Proteomes" id="UP000009232">
    <property type="component" value="Chromosome"/>
</dbReference>
<dbReference type="InterPro" id="IPR036188">
    <property type="entry name" value="FAD/NAD-bd_sf"/>
</dbReference>
<keyword evidence="4" id="KW-0808">Transferase</keyword>
<evidence type="ECO:0000313" key="11">
    <source>
        <dbReference type="EMBL" id="AEG30835.1"/>
    </source>
</evidence>
<evidence type="ECO:0000256" key="9">
    <source>
        <dbReference type="ARBA" id="ARBA00023268"/>
    </source>
</evidence>
<dbReference type="GO" id="GO:0005737">
    <property type="term" value="C:cytoplasm"/>
    <property type="evidence" value="ECO:0007669"/>
    <property type="project" value="TreeGrafter"/>
</dbReference>
<proteinExistence type="predicted"/>
<dbReference type="SUPFAM" id="SSF54373">
    <property type="entry name" value="FAD-linked reductases, C-terminal domain"/>
    <property type="match status" value="1"/>
</dbReference>
<keyword evidence="12" id="KW-1185">Reference proteome</keyword>
<keyword evidence="9" id="KW-0511">Multifunctional enzyme</keyword>
<dbReference type="PANTHER" id="PTHR13847">
    <property type="entry name" value="SARCOSINE DEHYDROGENASE-RELATED"/>
    <property type="match status" value="1"/>
</dbReference>
<keyword evidence="6" id="KW-0819">tRNA processing</keyword>
<dbReference type="PANTHER" id="PTHR13847:SF283">
    <property type="entry name" value="TRNA 5-METHYLAMINOMETHYL-2-THIOURIDINE BIOSYNTHESIS BIFUNCTIONAL PROTEIN MNMC"/>
    <property type="match status" value="1"/>
</dbReference>
<keyword evidence="7" id="KW-0274">FAD</keyword>
<evidence type="ECO:0000256" key="5">
    <source>
        <dbReference type="ARBA" id="ARBA00022691"/>
    </source>
</evidence>
<dbReference type="InterPro" id="IPR006076">
    <property type="entry name" value="FAD-dep_OxRdtase"/>
</dbReference>
<dbReference type="GO" id="GO:0008033">
    <property type="term" value="P:tRNA processing"/>
    <property type="evidence" value="ECO:0007669"/>
    <property type="project" value="UniProtKB-KW"/>
</dbReference>
<dbReference type="GO" id="GO:0008168">
    <property type="term" value="F:methyltransferase activity"/>
    <property type="evidence" value="ECO:0007669"/>
    <property type="project" value="UniProtKB-KW"/>
</dbReference>
<feature type="domain" description="FAD dependent oxidoreductase" evidence="10">
    <location>
        <begin position="65"/>
        <end position="418"/>
    </location>
</feature>
<keyword evidence="2" id="KW-0489">Methyltransferase</keyword>
<dbReference type="KEGG" id="tcy:Thicy_0059"/>
<accession>F6D8T0</accession>
<dbReference type="HOGENOM" id="CLU_022427_3_1_6"/>
<dbReference type="STRING" id="717773.Thicy_0059"/>
<name>F6D8T0_THICA</name>
<evidence type="ECO:0000313" key="12">
    <source>
        <dbReference type="Proteomes" id="UP000009232"/>
    </source>
</evidence>
<sequence>MMAQDADSQHQNGIETQARMQAQMASEMPAEMQAWTGARRPKKPKPVMPWYQPPMPISWPEKPHLVVVGAGLAGAAVAQVMAQAGWQVSVLDQASSPADGASGNLAGLVHPLITADWNIRSQFYWQGLQATWRWVADWVVQGEVVGDLSGLQQRVNASDLAQWAQKLQQLGLPTSWVKIIANEDTHQSPGLVYQQAGWLSPPSLVKRALRHPLIRFQGDRVVQSLAWQDDTVGWQIKTQAGEISADAVVLVTGALSALNQAWHLPIRPLKGQVSYMSEQDCPYPLSGAVAHQGYSTPTVEGYWVTGATFEAPDLSSALSWQGHADNAAKLQAVLPDWAPPPVETWQGRVGFRPTTADHLPIIGAIPDREWLEQAYLSQPHNKALFQYPAQRYHPALWVSQGHGARGLMSVWWAAERIRDQILGVAQDSATTELDAAVHPGRFQLRPWRKGQTP</sequence>
<dbReference type="SUPFAM" id="SSF51971">
    <property type="entry name" value="Nucleotide-binding domain"/>
    <property type="match status" value="1"/>
</dbReference>
<evidence type="ECO:0000256" key="1">
    <source>
        <dbReference type="ARBA" id="ARBA00022490"/>
    </source>
</evidence>
<dbReference type="GO" id="GO:0032259">
    <property type="term" value="P:methylation"/>
    <property type="evidence" value="ECO:0007669"/>
    <property type="project" value="UniProtKB-KW"/>
</dbReference>
<keyword evidence="1" id="KW-0963">Cytoplasm</keyword>